<evidence type="ECO:0000313" key="2">
    <source>
        <dbReference type="EMBL" id="TDP96208.1"/>
    </source>
</evidence>
<organism evidence="2 3">
    <name type="scientific">Labedaea rhizosphaerae</name>
    <dbReference type="NCBI Taxonomy" id="598644"/>
    <lineage>
        <taxon>Bacteria</taxon>
        <taxon>Bacillati</taxon>
        <taxon>Actinomycetota</taxon>
        <taxon>Actinomycetes</taxon>
        <taxon>Pseudonocardiales</taxon>
        <taxon>Pseudonocardiaceae</taxon>
        <taxon>Labedaea</taxon>
    </lineage>
</organism>
<name>A0A4V3CZ07_LABRH</name>
<keyword evidence="3" id="KW-1185">Reference proteome</keyword>
<gene>
    <name evidence="2" type="ORF">EV186_104190</name>
</gene>
<comment type="caution">
    <text evidence="2">The sequence shown here is derived from an EMBL/GenBank/DDBJ whole genome shotgun (WGS) entry which is preliminary data.</text>
</comment>
<dbReference type="Proteomes" id="UP000295444">
    <property type="component" value="Unassembled WGS sequence"/>
</dbReference>
<dbReference type="EMBL" id="SNXZ01000004">
    <property type="protein sequence ID" value="TDP96208.1"/>
    <property type="molecule type" value="Genomic_DNA"/>
</dbReference>
<dbReference type="RefSeq" id="WP_243754231.1">
    <property type="nucleotide sequence ID" value="NZ_SNXZ01000004.1"/>
</dbReference>
<sequence>MSQFANSRARAQRERTDHRNRAIRTVAGQARDREEFIGLLAMLGLDDTDGGWSALSRSLADYVQQVAAAIGVPAHAVAYEVTDTATAYLGLAQRSPNHAGRDLMLVWDEQLGWYVAIETHPDETPLVLSYLRGDAVPPPAVVARFVAAVLDGVRIDRLHSVQPPLDRIAMARKMSDTRVTHQ</sequence>
<evidence type="ECO:0000313" key="3">
    <source>
        <dbReference type="Proteomes" id="UP000295444"/>
    </source>
</evidence>
<proteinExistence type="predicted"/>
<feature type="domain" description="DUF6292" evidence="1">
    <location>
        <begin position="62"/>
        <end position="147"/>
    </location>
</feature>
<evidence type="ECO:0000259" key="1">
    <source>
        <dbReference type="Pfam" id="PF19809"/>
    </source>
</evidence>
<dbReference type="AlphaFoldDB" id="A0A4V3CZ07"/>
<protein>
    <recommendedName>
        <fullName evidence="1">DUF6292 domain-containing protein</fullName>
    </recommendedName>
</protein>
<dbReference type="Pfam" id="PF19809">
    <property type="entry name" value="DUF6292"/>
    <property type="match status" value="1"/>
</dbReference>
<reference evidence="2 3" key="1">
    <citation type="submission" date="2019-03" db="EMBL/GenBank/DDBJ databases">
        <title>Genomic Encyclopedia of Type Strains, Phase IV (KMG-IV): sequencing the most valuable type-strain genomes for metagenomic binning, comparative biology and taxonomic classification.</title>
        <authorList>
            <person name="Goeker M."/>
        </authorList>
    </citation>
    <scope>NUCLEOTIDE SEQUENCE [LARGE SCALE GENOMIC DNA]</scope>
    <source>
        <strain evidence="2 3">DSM 45361</strain>
    </source>
</reference>
<accession>A0A4V3CZ07</accession>
<dbReference type="InterPro" id="IPR046259">
    <property type="entry name" value="DUF6292"/>
</dbReference>